<feature type="region of interest" description="Disordered" evidence="2">
    <location>
        <begin position="181"/>
        <end position="206"/>
    </location>
</feature>
<evidence type="ECO:0008006" key="5">
    <source>
        <dbReference type="Google" id="ProtNLM"/>
    </source>
</evidence>
<dbReference type="EMBL" id="FZQP02001215">
    <property type="protein sequence ID" value="VVC92064.1"/>
    <property type="molecule type" value="Genomic_DNA"/>
</dbReference>
<dbReference type="Proteomes" id="UP000324832">
    <property type="component" value="Unassembled WGS sequence"/>
</dbReference>
<keyword evidence="1" id="KW-0175">Coiled coil</keyword>
<reference evidence="3 4" key="1">
    <citation type="submission" date="2017-07" db="EMBL/GenBank/DDBJ databases">
        <authorList>
            <person name="Talla V."/>
            <person name="Backstrom N."/>
        </authorList>
    </citation>
    <scope>NUCLEOTIDE SEQUENCE [LARGE SCALE GENOMIC DNA]</scope>
</reference>
<evidence type="ECO:0000313" key="4">
    <source>
        <dbReference type="Proteomes" id="UP000324832"/>
    </source>
</evidence>
<feature type="coiled-coil region" evidence="1">
    <location>
        <begin position="355"/>
        <end position="462"/>
    </location>
</feature>
<evidence type="ECO:0000313" key="3">
    <source>
        <dbReference type="EMBL" id="VVC92064.1"/>
    </source>
</evidence>
<feature type="coiled-coil region" evidence="1">
    <location>
        <begin position="491"/>
        <end position="554"/>
    </location>
</feature>
<organism evidence="3 4">
    <name type="scientific">Leptidea sinapis</name>
    <dbReference type="NCBI Taxonomy" id="189913"/>
    <lineage>
        <taxon>Eukaryota</taxon>
        <taxon>Metazoa</taxon>
        <taxon>Ecdysozoa</taxon>
        <taxon>Arthropoda</taxon>
        <taxon>Hexapoda</taxon>
        <taxon>Insecta</taxon>
        <taxon>Pterygota</taxon>
        <taxon>Neoptera</taxon>
        <taxon>Endopterygota</taxon>
        <taxon>Lepidoptera</taxon>
        <taxon>Glossata</taxon>
        <taxon>Ditrysia</taxon>
        <taxon>Papilionoidea</taxon>
        <taxon>Pieridae</taxon>
        <taxon>Dismorphiinae</taxon>
        <taxon>Leptidea</taxon>
    </lineage>
</organism>
<feature type="coiled-coil region" evidence="1">
    <location>
        <begin position="287"/>
        <end position="314"/>
    </location>
</feature>
<proteinExistence type="predicted"/>
<dbReference type="AlphaFoldDB" id="A0A5E4Q3G9"/>
<accession>A0A5E4Q3G9</accession>
<dbReference type="PANTHER" id="PTHR34649:SF1">
    <property type="entry name" value="CILIA- AND FLAGELLA-ASSOCIATED PROTEIN 99"/>
    <property type="match status" value="1"/>
</dbReference>
<name>A0A5E4Q3G9_9NEOP</name>
<protein>
    <recommendedName>
        <fullName evidence="5">Cilia- and flagella-associated protein 99</fullName>
    </recommendedName>
</protein>
<sequence length="580" mass="68554">MLRNMITDYATATEVSPYEYIKIYIEKCPEGTEDTKLSWIAESFLGIQKHNKYLKEISSYMSNELSGDDQDFFLIIFHAITFQISPTDMKYLYKCLYNLSKPLLNTFTIFLSNNEALTYVSQVAQSYYDATFITEKIIGPLFNWQPYISEMAHTYAEYIKKIERLKMKPLTVPIKPNVLNRKSHHDSRDVASTAPIDNPPTSIKNKGTKMLTKSAIDKKLNIVYKKNKQRANELLTKVKRDNNHYAKGKSENFYKKVSGIQNETENEYKGPNFVSKKAPASTNVPTVKENTATVKRLNKRIQQFQKEEVQWLEDLVTNYRNMQKIEEMQEYDRQETERQRLLDIEKKHLMGLLSYEEALIARKKLKEENKKKYEDFIKEKVKWEEEIEKWQREELERNRKQVEKLSLLELNLLEARNNATLKKKEIVENVKKNNKELLSKAMKEKEEELERKINMIKELKILSIIAKKIKVPKIVDLTESSGIGLLCEMSIAELQERLNATKMCLKEELENKRKSIKEEKELEKNKLEETKSMIQDYIKERESLKKDKKRIQYRTQATSKEIDDLKKMLEEKRKIRQLIT</sequence>
<keyword evidence="4" id="KW-1185">Reference proteome</keyword>
<evidence type="ECO:0000256" key="1">
    <source>
        <dbReference type="SAM" id="Coils"/>
    </source>
</evidence>
<gene>
    <name evidence="3" type="ORF">LSINAPIS_LOCUS4584</name>
</gene>
<dbReference type="PANTHER" id="PTHR34649">
    <property type="entry name" value="CILIA- AND FLAGELLA-ASSOCIATED PROTEIN 99"/>
    <property type="match status" value="1"/>
</dbReference>
<dbReference type="InterPro" id="IPR039341">
    <property type="entry name" value="CFAP99"/>
</dbReference>
<evidence type="ECO:0000256" key="2">
    <source>
        <dbReference type="SAM" id="MobiDB-lite"/>
    </source>
</evidence>